<keyword evidence="1" id="KW-0560">Oxidoreductase</keyword>
<dbReference type="Gene3D" id="3.40.50.720">
    <property type="entry name" value="NAD(P)-binding Rossmann-like Domain"/>
    <property type="match status" value="1"/>
</dbReference>
<dbReference type="PANTHER" id="PTHR21363">
    <property type="entry name" value="PREPHENATE DEHYDROGENASE"/>
    <property type="match status" value="1"/>
</dbReference>
<evidence type="ECO:0000256" key="1">
    <source>
        <dbReference type="ARBA" id="ARBA00023002"/>
    </source>
</evidence>
<name>A0ABD5U6C6_9EURY</name>
<dbReference type="GO" id="GO:0016491">
    <property type="term" value="F:oxidoreductase activity"/>
    <property type="evidence" value="ECO:0007669"/>
    <property type="project" value="UniProtKB-KW"/>
</dbReference>
<dbReference type="InterPro" id="IPR046826">
    <property type="entry name" value="PDH_N"/>
</dbReference>
<accession>A0ABD5U6C6</accession>
<dbReference type="SUPFAM" id="SSF48179">
    <property type="entry name" value="6-phosphogluconate dehydrogenase C-terminal domain-like"/>
    <property type="match status" value="1"/>
</dbReference>
<organism evidence="3 4">
    <name type="scientific">Halomarina ordinaria</name>
    <dbReference type="NCBI Taxonomy" id="3033939"/>
    <lineage>
        <taxon>Archaea</taxon>
        <taxon>Methanobacteriati</taxon>
        <taxon>Methanobacteriota</taxon>
        <taxon>Stenosarchaea group</taxon>
        <taxon>Halobacteria</taxon>
        <taxon>Halobacteriales</taxon>
        <taxon>Natronomonadaceae</taxon>
        <taxon>Halomarina</taxon>
    </lineage>
</organism>
<dbReference type="AlphaFoldDB" id="A0ABD5U6C6"/>
<dbReference type="Pfam" id="PF02153">
    <property type="entry name" value="PDH_N"/>
    <property type="match status" value="1"/>
</dbReference>
<dbReference type="Proteomes" id="UP001596406">
    <property type="component" value="Unassembled WGS sequence"/>
</dbReference>
<gene>
    <name evidence="3" type="ORF">ACFQHK_04200</name>
</gene>
<protein>
    <submittedName>
        <fullName evidence="3">Prephenate dehydrogenase/arogenate dehydrogenase family protein</fullName>
    </submittedName>
</protein>
<feature type="domain" description="Prephenate dehydrogenase nucleotide-binding" evidence="2">
    <location>
        <begin position="26"/>
        <end position="112"/>
    </location>
</feature>
<evidence type="ECO:0000259" key="2">
    <source>
        <dbReference type="Pfam" id="PF02153"/>
    </source>
</evidence>
<dbReference type="EMBL" id="JBHSXM010000001">
    <property type="protein sequence ID" value="MFC6835708.1"/>
    <property type="molecule type" value="Genomic_DNA"/>
</dbReference>
<dbReference type="SUPFAM" id="SSF51735">
    <property type="entry name" value="NAD(P)-binding Rossmann-fold domains"/>
    <property type="match status" value="1"/>
</dbReference>
<dbReference type="RefSeq" id="WP_304447404.1">
    <property type="nucleotide sequence ID" value="NZ_JARRAH010000001.1"/>
</dbReference>
<dbReference type="Gene3D" id="1.10.3660.10">
    <property type="entry name" value="6-phosphogluconate dehydrogenase C-terminal like domain"/>
    <property type="match status" value="1"/>
</dbReference>
<dbReference type="InterPro" id="IPR050812">
    <property type="entry name" value="Preph/Arog_dehydrog"/>
</dbReference>
<dbReference type="PANTHER" id="PTHR21363:SF0">
    <property type="entry name" value="PREPHENATE DEHYDROGENASE [NADP(+)]"/>
    <property type="match status" value="1"/>
</dbReference>
<dbReference type="InterPro" id="IPR008927">
    <property type="entry name" value="6-PGluconate_DH-like_C_sf"/>
</dbReference>
<evidence type="ECO:0000313" key="4">
    <source>
        <dbReference type="Proteomes" id="UP001596406"/>
    </source>
</evidence>
<dbReference type="InterPro" id="IPR036291">
    <property type="entry name" value="NAD(P)-bd_dom_sf"/>
</dbReference>
<keyword evidence="4" id="KW-1185">Reference proteome</keyword>
<sequence length="241" mass="25420">MDVLVVGAGEMGTWFGASVDADLAYADTDPGAAERAAETTGGRAVALDTAERFDAVCLAVPMSVVGAAVATHAERAERALLDLSGVMAGPVEAMREHAPDRERVSLHPLFAANAAPGRVAVVPDRPGEVTDRLRADLAERGNDLFETTGEEHDRAMRTVQAQAHAAVLAYGLAGEPVDERFHTPVSRRLSDLVERVTDGTPRVYAEIQATFGGAEAVAAAADRLADADDEAFEVLYREAGR</sequence>
<comment type="caution">
    <text evidence="3">The sequence shown here is derived from an EMBL/GenBank/DDBJ whole genome shotgun (WGS) entry which is preliminary data.</text>
</comment>
<reference evidence="3 4" key="1">
    <citation type="journal article" date="2019" name="Int. J. Syst. Evol. Microbiol.">
        <title>The Global Catalogue of Microorganisms (GCM) 10K type strain sequencing project: providing services to taxonomists for standard genome sequencing and annotation.</title>
        <authorList>
            <consortium name="The Broad Institute Genomics Platform"/>
            <consortium name="The Broad Institute Genome Sequencing Center for Infectious Disease"/>
            <person name="Wu L."/>
            <person name="Ma J."/>
        </authorList>
    </citation>
    <scope>NUCLEOTIDE SEQUENCE [LARGE SCALE GENOMIC DNA]</scope>
    <source>
        <strain evidence="3 4">PSRA2</strain>
    </source>
</reference>
<evidence type="ECO:0000313" key="3">
    <source>
        <dbReference type="EMBL" id="MFC6835708.1"/>
    </source>
</evidence>
<proteinExistence type="predicted"/>